<dbReference type="GO" id="GO:0009295">
    <property type="term" value="C:nucleoid"/>
    <property type="evidence" value="ECO:0007669"/>
    <property type="project" value="TreeGrafter"/>
</dbReference>
<sequence length="107" mass="11975">MNSVVLIGNAGGNAEVKSFENGKLANFSLATNERYMRGSEQVTKTDWHRVVAWGKLADQVEELVVKGKYIKVEGKLVNRNYTNKDNQKVYITEVQVLKVSEAGNDEN</sequence>
<dbReference type="CDD" id="cd04496">
    <property type="entry name" value="SSB_OBF"/>
    <property type="match status" value="1"/>
</dbReference>
<keyword evidence="1 2" id="KW-0238">DNA-binding</keyword>
<name>A0A0N8H9R2_9BACT</name>
<evidence type="ECO:0000256" key="2">
    <source>
        <dbReference type="HAMAP-Rule" id="MF_00984"/>
    </source>
</evidence>
<evidence type="ECO:0000313" key="4">
    <source>
        <dbReference type="EMBL" id="KPM48084.1"/>
    </source>
</evidence>
<dbReference type="GO" id="GO:0006260">
    <property type="term" value="P:DNA replication"/>
    <property type="evidence" value="ECO:0007669"/>
    <property type="project" value="InterPro"/>
</dbReference>
<dbReference type="InterPro" id="IPR011344">
    <property type="entry name" value="ssDNA-bd"/>
</dbReference>
<dbReference type="Proteomes" id="UP000050454">
    <property type="component" value="Unassembled WGS sequence"/>
</dbReference>
<dbReference type="InterPro" id="IPR012340">
    <property type="entry name" value="NA-bd_OB-fold"/>
</dbReference>
<dbReference type="Gene3D" id="2.40.50.140">
    <property type="entry name" value="Nucleic acid-binding proteins"/>
    <property type="match status" value="1"/>
</dbReference>
<proteinExistence type="inferred from homology"/>
<accession>A0A0N8H9R2</accession>
<dbReference type="PANTHER" id="PTHR10302">
    <property type="entry name" value="SINGLE-STRANDED DNA-BINDING PROTEIN"/>
    <property type="match status" value="1"/>
</dbReference>
<dbReference type="PROSITE" id="PS50935">
    <property type="entry name" value="SSB"/>
    <property type="match status" value="1"/>
</dbReference>
<dbReference type="OrthoDB" id="9809878at2"/>
<gene>
    <name evidence="4" type="ORF">AFM12_12910</name>
</gene>
<dbReference type="PIRSF" id="PIRSF002070">
    <property type="entry name" value="SSB"/>
    <property type="match status" value="1"/>
</dbReference>
<comment type="subunit">
    <text evidence="2">Homotetramer.</text>
</comment>
<dbReference type="PANTHER" id="PTHR10302:SF0">
    <property type="entry name" value="SINGLE-STRANDED DNA-BINDING PROTEIN, MITOCHONDRIAL"/>
    <property type="match status" value="1"/>
</dbReference>
<reference evidence="4 5" key="1">
    <citation type="submission" date="2015-07" db="EMBL/GenBank/DDBJ databases">
        <title>The draft genome sequence of Leadbetterella sp. JN14-9.</title>
        <authorList>
            <person name="Liu Y."/>
            <person name="Du J."/>
            <person name="Shao Z."/>
        </authorList>
    </citation>
    <scope>NUCLEOTIDE SEQUENCE [LARGE SCALE GENOMIC DNA]</scope>
    <source>
        <strain evidence="4 5">JN14-9</strain>
    </source>
</reference>
<comment type="caution">
    <text evidence="4">The sequence shown here is derived from an EMBL/GenBank/DDBJ whole genome shotgun (WGS) entry which is preliminary data.</text>
</comment>
<dbReference type="GO" id="GO:0003697">
    <property type="term" value="F:single-stranded DNA binding"/>
    <property type="evidence" value="ECO:0007669"/>
    <property type="project" value="UniProtKB-UniRule"/>
</dbReference>
<evidence type="ECO:0000313" key="5">
    <source>
        <dbReference type="Proteomes" id="UP000050454"/>
    </source>
</evidence>
<evidence type="ECO:0000256" key="1">
    <source>
        <dbReference type="ARBA" id="ARBA00023125"/>
    </source>
</evidence>
<evidence type="ECO:0000256" key="3">
    <source>
        <dbReference type="PIRNR" id="PIRNR002070"/>
    </source>
</evidence>
<dbReference type="InterPro" id="IPR000424">
    <property type="entry name" value="Primosome_PriB/ssb"/>
</dbReference>
<dbReference type="Pfam" id="PF00436">
    <property type="entry name" value="SSB"/>
    <property type="match status" value="1"/>
</dbReference>
<organism evidence="4 5">
    <name type="scientific">Jiulongibacter sediminis</name>
    <dbReference type="NCBI Taxonomy" id="1605367"/>
    <lineage>
        <taxon>Bacteria</taxon>
        <taxon>Pseudomonadati</taxon>
        <taxon>Bacteroidota</taxon>
        <taxon>Cytophagia</taxon>
        <taxon>Cytophagales</taxon>
        <taxon>Leadbetterellaceae</taxon>
        <taxon>Jiulongibacter</taxon>
    </lineage>
</organism>
<dbReference type="SUPFAM" id="SSF50249">
    <property type="entry name" value="Nucleic acid-binding proteins"/>
    <property type="match status" value="1"/>
</dbReference>
<dbReference type="NCBIfam" id="TIGR00621">
    <property type="entry name" value="ssb"/>
    <property type="match status" value="1"/>
</dbReference>
<dbReference type="RefSeq" id="WP_055148836.1">
    <property type="nucleotide sequence ID" value="NZ_JXSZ01000009.1"/>
</dbReference>
<protein>
    <recommendedName>
        <fullName evidence="2 3">Single-stranded DNA-binding protein</fullName>
        <shortName evidence="2">SSB</shortName>
    </recommendedName>
</protein>
<dbReference type="AlphaFoldDB" id="A0A0N8H9R2"/>
<dbReference type="EMBL" id="LGTQ01000009">
    <property type="protein sequence ID" value="KPM48084.1"/>
    <property type="molecule type" value="Genomic_DNA"/>
</dbReference>
<dbReference type="HAMAP" id="MF_00984">
    <property type="entry name" value="SSB"/>
    <property type="match status" value="1"/>
</dbReference>
<comment type="caution">
    <text evidence="2">Lacks conserved residue(s) required for the propagation of feature annotation.</text>
</comment>
<dbReference type="STRING" id="1605367.AFM12_12910"/>
<keyword evidence="5" id="KW-1185">Reference proteome</keyword>